<keyword evidence="2" id="KW-1185">Reference proteome</keyword>
<dbReference type="eggNOG" id="ENOG5032NKP">
    <property type="taxonomic scope" value="Bacteria"/>
</dbReference>
<evidence type="ECO:0000313" key="1">
    <source>
        <dbReference type="EMBL" id="CDN30585.1"/>
    </source>
</evidence>
<dbReference type="STRING" id="1433126.BN938_0480"/>
<dbReference type="KEGG" id="rbc:BN938_0480"/>
<protein>
    <submittedName>
        <fullName evidence="1">Uncharacterized protein</fullName>
    </submittedName>
</protein>
<dbReference type="HOGENOM" id="CLU_2274181_0_0_10"/>
<organism evidence="1 2">
    <name type="scientific">Mucinivorans hirudinis</name>
    <dbReference type="NCBI Taxonomy" id="1433126"/>
    <lineage>
        <taxon>Bacteria</taxon>
        <taxon>Pseudomonadati</taxon>
        <taxon>Bacteroidota</taxon>
        <taxon>Bacteroidia</taxon>
        <taxon>Bacteroidales</taxon>
        <taxon>Rikenellaceae</taxon>
        <taxon>Mucinivorans</taxon>
    </lineage>
</organism>
<proteinExistence type="predicted"/>
<dbReference type="EMBL" id="HG934468">
    <property type="protein sequence ID" value="CDN30585.1"/>
    <property type="molecule type" value="Genomic_DNA"/>
</dbReference>
<dbReference type="Proteomes" id="UP000027616">
    <property type="component" value="Chromosome I"/>
</dbReference>
<dbReference type="AlphaFoldDB" id="A0A060R6G6"/>
<accession>A0A060R6G6</accession>
<sequence>MATDIDDVIIFMIEELTKLVKQSNKSPQIDLSKVETLIVMMQNNIDQTADTTTQLKEAIEEARKPVIRERRITIDIILKEAVFIFIATRPNYDRIDNDIKYR</sequence>
<reference evidence="1 2" key="1">
    <citation type="journal article" date="2015" name="Genome Announc.">
        <title>Complete Genome Sequence of the Novel Leech Symbiont Mucinivorans hirudinis M3T.</title>
        <authorList>
            <person name="Nelson M.C."/>
            <person name="Bomar L."/>
            <person name="Graf J."/>
        </authorList>
    </citation>
    <scope>NUCLEOTIDE SEQUENCE [LARGE SCALE GENOMIC DNA]</scope>
    <source>
        <strain evidence="2">M3</strain>
    </source>
</reference>
<name>A0A060R6G6_9BACT</name>
<gene>
    <name evidence="1" type="ORF">BN938_0480</name>
</gene>
<evidence type="ECO:0000313" key="2">
    <source>
        <dbReference type="Proteomes" id="UP000027616"/>
    </source>
</evidence>